<gene>
    <name evidence="2" type="ORF">R1flu_007894</name>
</gene>
<feature type="compositionally biased region" description="Polar residues" evidence="1">
    <location>
        <begin position="41"/>
        <end position="54"/>
    </location>
</feature>
<feature type="compositionally biased region" description="Basic and acidic residues" evidence="1">
    <location>
        <begin position="73"/>
        <end position="86"/>
    </location>
</feature>
<name>A0ABD1Z112_9MARC</name>
<feature type="region of interest" description="Disordered" evidence="1">
    <location>
        <begin position="34"/>
        <end position="86"/>
    </location>
</feature>
<organism evidence="2 3">
    <name type="scientific">Riccia fluitans</name>
    <dbReference type="NCBI Taxonomy" id="41844"/>
    <lineage>
        <taxon>Eukaryota</taxon>
        <taxon>Viridiplantae</taxon>
        <taxon>Streptophyta</taxon>
        <taxon>Embryophyta</taxon>
        <taxon>Marchantiophyta</taxon>
        <taxon>Marchantiopsida</taxon>
        <taxon>Marchantiidae</taxon>
        <taxon>Marchantiales</taxon>
        <taxon>Ricciaceae</taxon>
        <taxon>Riccia</taxon>
    </lineage>
</organism>
<reference evidence="2 3" key="1">
    <citation type="submission" date="2024-09" db="EMBL/GenBank/DDBJ databases">
        <title>Chromosome-scale assembly of Riccia fluitans.</title>
        <authorList>
            <person name="Paukszto L."/>
            <person name="Sawicki J."/>
            <person name="Karawczyk K."/>
            <person name="Piernik-Szablinska J."/>
            <person name="Szczecinska M."/>
            <person name="Mazdziarz M."/>
        </authorList>
    </citation>
    <scope>NUCLEOTIDE SEQUENCE [LARGE SCALE GENOMIC DNA]</scope>
    <source>
        <strain evidence="2">Rf_01</strain>
        <tissue evidence="2">Aerial parts of the thallus</tissue>
    </source>
</reference>
<accession>A0ABD1Z112</accession>
<proteinExistence type="predicted"/>
<dbReference type="Proteomes" id="UP001605036">
    <property type="component" value="Unassembled WGS sequence"/>
</dbReference>
<evidence type="ECO:0000313" key="2">
    <source>
        <dbReference type="EMBL" id="KAL2636415.1"/>
    </source>
</evidence>
<evidence type="ECO:0000313" key="3">
    <source>
        <dbReference type="Proteomes" id="UP001605036"/>
    </source>
</evidence>
<comment type="caution">
    <text evidence="2">The sequence shown here is derived from an EMBL/GenBank/DDBJ whole genome shotgun (WGS) entry which is preliminary data.</text>
</comment>
<dbReference type="EMBL" id="JBHFFA010000003">
    <property type="protein sequence ID" value="KAL2636415.1"/>
    <property type="molecule type" value="Genomic_DNA"/>
</dbReference>
<keyword evidence="3" id="KW-1185">Reference proteome</keyword>
<protein>
    <submittedName>
        <fullName evidence="2">Uncharacterized protein</fullName>
    </submittedName>
</protein>
<sequence length="86" mass="10085">MIHREEKAILIFRQQKIGSDRKVKVKFQVCRLRSDSKTRRSPTQNAWTPTQQSFMPHPDPEVFPPRNSHKSTKKIEFHRGDALDAS</sequence>
<dbReference type="AlphaFoldDB" id="A0ABD1Z112"/>
<evidence type="ECO:0000256" key="1">
    <source>
        <dbReference type="SAM" id="MobiDB-lite"/>
    </source>
</evidence>